<dbReference type="SUPFAM" id="SSF55874">
    <property type="entry name" value="ATPase domain of HSP90 chaperone/DNA topoisomerase II/histidine kinase"/>
    <property type="match status" value="1"/>
</dbReference>
<dbReference type="PANTHER" id="PTHR43047:SF72">
    <property type="entry name" value="OSMOSENSING HISTIDINE PROTEIN KINASE SLN1"/>
    <property type="match status" value="1"/>
</dbReference>
<accession>A0A378XTM2</accession>
<dbReference type="GO" id="GO:0006355">
    <property type="term" value="P:regulation of DNA-templated transcription"/>
    <property type="evidence" value="ECO:0007669"/>
    <property type="project" value="InterPro"/>
</dbReference>
<dbReference type="Gene3D" id="3.30.565.10">
    <property type="entry name" value="Histidine kinase-like ATPase, C-terminal domain"/>
    <property type="match status" value="1"/>
</dbReference>
<dbReference type="EC" id="2.7.13.3" evidence="3"/>
<dbReference type="EMBL" id="UGSC01000001">
    <property type="protein sequence ID" value="SUA66684.1"/>
    <property type="molecule type" value="Genomic_DNA"/>
</dbReference>
<evidence type="ECO:0000259" key="13">
    <source>
        <dbReference type="PROSITE" id="PS50109"/>
    </source>
</evidence>
<feature type="domain" description="PAS" evidence="14">
    <location>
        <begin position="30"/>
        <end position="74"/>
    </location>
</feature>
<keyword evidence="9" id="KW-0902">Two-component regulatory system</keyword>
<feature type="domain" description="PAC" evidence="15">
    <location>
        <begin position="228"/>
        <end position="280"/>
    </location>
</feature>
<evidence type="ECO:0000259" key="15">
    <source>
        <dbReference type="PROSITE" id="PS50113"/>
    </source>
</evidence>
<evidence type="ECO:0000256" key="2">
    <source>
        <dbReference type="ARBA" id="ARBA00006402"/>
    </source>
</evidence>
<dbReference type="NCBIfam" id="TIGR00229">
    <property type="entry name" value="sensory_box"/>
    <property type="match status" value="5"/>
</dbReference>
<dbReference type="PROSITE" id="PS50109">
    <property type="entry name" value="HIS_KIN"/>
    <property type="match status" value="1"/>
</dbReference>
<dbReference type="PANTHER" id="PTHR43047">
    <property type="entry name" value="TWO-COMPONENT HISTIDINE PROTEIN KINASE"/>
    <property type="match status" value="1"/>
</dbReference>
<dbReference type="InterPro" id="IPR003594">
    <property type="entry name" value="HATPase_dom"/>
</dbReference>
<dbReference type="SUPFAM" id="SSF47384">
    <property type="entry name" value="Homodimeric domain of signal transducing histidine kinase"/>
    <property type="match status" value="1"/>
</dbReference>
<dbReference type="SMART" id="SM00091">
    <property type="entry name" value="PAS"/>
    <property type="match status" value="5"/>
</dbReference>
<keyword evidence="6" id="KW-0547">Nucleotide-binding</keyword>
<dbReference type="GO" id="GO:0005886">
    <property type="term" value="C:plasma membrane"/>
    <property type="evidence" value="ECO:0007669"/>
    <property type="project" value="TreeGrafter"/>
</dbReference>
<dbReference type="InterPro" id="IPR005467">
    <property type="entry name" value="His_kinase_dom"/>
</dbReference>
<feature type="domain" description="Histidine kinase" evidence="13">
    <location>
        <begin position="671"/>
        <end position="894"/>
    </location>
</feature>
<dbReference type="Gene3D" id="1.10.287.130">
    <property type="match status" value="1"/>
</dbReference>
<dbReference type="InterPro" id="IPR004358">
    <property type="entry name" value="Sig_transdc_His_kin-like_C"/>
</dbReference>
<dbReference type="GO" id="GO:0000155">
    <property type="term" value="F:phosphorelay sensor kinase activity"/>
    <property type="evidence" value="ECO:0007669"/>
    <property type="project" value="InterPro"/>
</dbReference>
<proteinExistence type="inferred from homology"/>
<comment type="subunit">
    <text evidence="10">At low DSF concentrations, interacts with RpfF.</text>
</comment>
<dbReference type="CDD" id="cd16922">
    <property type="entry name" value="HATPase_EvgS-ArcB-TorS-like"/>
    <property type="match status" value="1"/>
</dbReference>
<comment type="catalytic activity">
    <reaction evidence="1">
        <text>ATP + protein L-histidine = ADP + protein N-phospho-L-histidine.</text>
        <dbReference type="EC" id="2.7.13.3"/>
    </reaction>
</comment>
<feature type="domain" description="PAC" evidence="15">
    <location>
        <begin position="106"/>
        <end position="158"/>
    </location>
</feature>
<dbReference type="InterPro" id="IPR013655">
    <property type="entry name" value="PAS_fold_3"/>
</dbReference>
<evidence type="ECO:0000256" key="9">
    <source>
        <dbReference type="ARBA" id="ARBA00023012"/>
    </source>
</evidence>
<feature type="domain" description="PAS" evidence="14">
    <location>
        <begin position="159"/>
        <end position="219"/>
    </location>
</feature>
<dbReference type="Gene3D" id="2.10.70.100">
    <property type="match status" value="1"/>
</dbReference>
<name>A0A378XTM2_PAEPO</name>
<dbReference type="InterPro" id="IPR001610">
    <property type="entry name" value="PAC"/>
</dbReference>
<gene>
    <name evidence="16" type="primary">barA_2</name>
    <name evidence="16" type="ORF">NCTC10343_01055</name>
</gene>
<dbReference type="PROSITE" id="PS50112">
    <property type="entry name" value="PAS"/>
    <property type="match status" value="4"/>
</dbReference>
<evidence type="ECO:0000259" key="14">
    <source>
        <dbReference type="PROSITE" id="PS50112"/>
    </source>
</evidence>
<dbReference type="PRINTS" id="PR00344">
    <property type="entry name" value="BCTRLSENSOR"/>
</dbReference>
<feature type="domain" description="PAC" evidence="15">
    <location>
        <begin position="349"/>
        <end position="402"/>
    </location>
</feature>
<dbReference type="Pfam" id="PF00989">
    <property type="entry name" value="PAS"/>
    <property type="match status" value="2"/>
</dbReference>
<dbReference type="Pfam" id="PF13426">
    <property type="entry name" value="PAS_9"/>
    <property type="match status" value="1"/>
</dbReference>
<dbReference type="AlphaFoldDB" id="A0A378XTM2"/>
<dbReference type="Proteomes" id="UP000254400">
    <property type="component" value="Unassembled WGS sequence"/>
</dbReference>
<dbReference type="InterPro" id="IPR000700">
    <property type="entry name" value="PAS-assoc_C"/>
</dbReference>
<evidence type="ECO:0000313" key="16">
    <source>
        <dbReference type="EMBL" id="SUA66684.1"/>
    </source>
</evidence>
<dbReference type="GO" id="GO:0009927">
    <property type="term" value="F:histidine phosphotransfer kinase activity"/>
    <property type="evidence" value="ECO:0007669"/>
    <property type="project" value="TreeGrafter"/>
</dbReference>
<dbReference type="FunFam" id="3.30.565.10:FF:000010">
    <property type="entry name" value="Sensor histidine kinase RcsC"/>
    <property type="match status" value="1"/>
</dbReference>
<dbReference type="Pfam" id="PF02518">
    <property type="entry name" value="HATPase_c"/>
    <property type="match status" value="1"/>
</dbReference>
<dbReference type="CDD" id="cd00130">
    <property type="entry name" value="PAS"/>
    <property type="match status" value="5"/>
</dbReference>
<keyword evidence="5 16" id="KW-0808">Transferase</keyword>
<keyword evidence="8" id="KW-0067">ATP-binding</keyword>
<keyword evidence="4" id="KW-0597">Phosphoprotein</keyword>
<dbReference type="InterPro" id="IPR036097">
    <property type="entry name" value="HisK_dim/P_sf"/>
</dbReference>
<comment type="similarity">
    <text evidence="2">In the N-terminal section; belongs to the phytochrome family.</text>
</comment>
<feature type="domain" description="PAS" evidence="14">
    <location>
        <begin position="274"/>
        <end position="346"/>
    </location>
</feature>
<dbReference type="PROSITE" id="PS50113">
    <property type="entry name" value="PAC"/>
    <property type="match status" value="3"/>
</dbReference>
<dbReference type="Pfam" id="PF08447">
    <property type="entry name" value="PAS_3"/>
    <property type="match status" value="2"/>
</dbReference>
<dbReference type="SMART" id="SM00387">
    <property type="entry name" value="HATPase_c"/>
    <property type="match status" value="1"/>
</dbReference>
<dbReference type="SMART" id="SM00388">
    <property type="entry name" value="HisKA"/>
    <property type="match status" value="1"/>
</dbReference>
<dbReference type="InterPro" id="IPR000014">
    <property type="entry name" value="PAS"/>
</dbReference>
<evidence type="ECO:0000256" key="12">
    <source>
        <dbReference type="ARBA" id="ARBA00074306"/>
    </source>
</evidence>
<dbReference type="InterPro" id="IPR013767">
    <property type="entry name" value="PAS_fold"/>
</dbReference>
<dbReference type="GO" id="GO:0005524">
    <property type="term" value="F:ATP binding"/>
    <property type="evidence" value="ECO:0007669"/>
    <property type="project" value="UniProtKB-KW"/>
</dbReference>
<organism evidence="16 17">
    <name type="scientific">Paenibacillus polymyxa</name>
    <name type="common">Bacillus polymyxa</name>
    <dbReference type="NCBI Taxonomy" id="1406"/>
    <lineage>
        <taxon>Bacteria</taxon>
        <taxon>Bacillati</taxon>
        <taxon>Bacillota</taxon>
        <taxon>Bacilli</taxon>
        <taxon>Bacillales</taxon>
        <taxon>Paenibacillaceae</taxon>
        <taxon>Paenibacillus</taxon>
    </lineage>
</organism>
<dbReference type="Pfam" id="PF00512">
    <property type="entry name" value="HisKA"/>
    <property type="match status" value="1"/>
</dbReference>
<dbReference type="SMART" id="SM00086">
    <property type="entry name" value="PAC"/>
    <property type="match status" value="5"/>
</dbReference>
<dbReference type="SUPFAM" id="SSF55785">
    <property type="entry name" value="PYP-like sensor domain (PAS domain)"/>
    <property type="match status" value="5"/>
</dbReference>
<dbReference type="InterPro" id="IPR003661">
    <property type="entry name" value="HisK_dim/P_dom"/>
</dbReference>
<evidence type="ECO:0000256" key="3">
    <source>
        <dbReference type="ARBA" id="ARBA00012438"/>
    </source>
</evidence>
<dbReference type="Gene3D" id="3.30.450.20">
    <property type="entry name" value="PAS domain"/>
    <property type="match status" value="5"/>
</dbReference>
<evidence type="ECO:0000256" key="5">
    <source>
        <dbReference type="ARBA" id="ARBA00022679"/>
    </source>
</evidence>
<dbReference type="InterPro" id="IPR035965">
    <property type="entry name" value="PAS-like_dom_sf"/>
</dbReference>
<dbReference type="InterPro" id="IPR036890">
    <property type="entry name" value="HATPase_C_sf"/>
</dbReference>
<evidence type="ECO:0000313" key="17">
    <source>
        <dbReference type="Proteomes" id="UP000254400"/>
    </source>
</evidence>
<evidence type="ECO:0000256" key="8">
    <source>
        <dbReference type="ARBA" id="ARBA00022840"/>
    </source>
</evidence>
<evidence type="ECO:0000256" key="6">
    <source>
        <dbReference type="ARBA" id="ARBA00022741"/>
    </source>
</evidence>
<dbReference type="CDD" id="cd00082">
    <property type="entry name" value="HisKA"/>
    <property type="match status" value="1"/>
</dbReference>
<evidence type="ECO:0000256" key="7">
    <source>
        <dbReference type="ARBA" id="ARBA00022777"/>
    </source>
</evidence>
<evidence type="ECO:0000256" key="1">
    <source>
        <dbReference type="ARBA" id="ARBA00000085"/>
    </source>
</evidence>
<feature type="domain" description="PAS" evidence="14">
    <location>
        <begin position="403"/>
        <end position="473"/>
    </location>
</feature>
<keyword evidence="7 16" id="KW-0418">Kinase</keyword>
<evidence type="ECO:0000256" key="10">
    <source>
        <dbReference type="ARBA" id="ARBA00064003"/>
    </source>
</evidence>
<reference evidence="16 17" key="1">
    <citation type="submission" date="2018-06" db="EMBL/GenBank/DDBJ databases">
        <authorList>
            <consortium name="Pathogen Informatics"/>
            <person name="Doyle S."/>
        </authorList>
    </citation>
    <scope>NUCLEOTIDE SEQUENCE [LARGE SCALE GENOMIC DNA]</scope>
    <source>
        <strain evidence="16 17">NCTC10343</strain>
    </source>
</reference>
<evidence type="ECO:0000256" key="4">
    <source>
        <dbReference type="ARBA" id="ARBA00022553"/>
    </source>
</evidence>
<dbReference type="FunFam" id="1.10.287.130:FF:000002">
    <property type="entry name" value="Two-component osmosensing histidine kinase"/>
    <property type="match status" value="1"/>
</dbReference>
<sequence>MNLHRQSFVHTCFNVFHIEEEIHLFSAAQRLPLLEHMYNHAPTGIVILSREGKCLYVNPAFCKMVGYEQEELLDIRYYHLLYNEAQDQQGLREAYAGWLKATDQVYKTELRLKHKRGTTVWLSLELTIFDDEATEQSYLIAYAMDVTEKKDMEQVLSDNEDLYMLITENTPDVISYSTADGILQYISPSVEKLLGYTKQEMLGKKRLQFYHIEDADYMRVHGMFKETGIMKRRVRHKDGHYLWLEVSYRIIRDEQGKIKRVLSIGRNITERQKSEENLAKAQQLAMFGSWDWDLVNNVMHFSKEFRSIFGYRVKPVETSIDAFMKAVHPEDTERMKQIINNVILKGIHEETFYRIVLPNGEQKVLRSIWEAEMDEHAGKPVQVVGMIQDVTEHREIEQRLRESENRYKSLFQHNPLGICAMNMEGHILSVNPSLEKLTGYTRDELLGAEILVMASSEEQDKIKRHIEMAKQGETQTYESEFIHKEGERLFIKMTNIPIFVQEEIVGCYGIIENVTPLKNYIAQIEKLSNEHSLILNAVSEGIVGLNTEGHVRFMNPAAVEMFGIGSANPLNGSCIDVIRHADEIGSHFPDEQASILQAIRSGASYQAEEAVFWKKDGSSFLASYRISPLMDNGERKGAVMVFVDRTNEKEIIRAKESAERADRAKSEFLSVMSHELRTPMNGIIGMAGLLADTELDEEQRSYIDIITSSSNALMQILNEILDLSKIEAGKMSLLHESFVLEDVVGSVADLFMTQAMEKGIQLEWHIDQEMPGMLVGDHVRIRQILVNLVSNAIKFTERGRVNIFVERKAYSRRKKKCLIEFSVTDTGIGIPADRQHLLFQPFSQLHPALNRKYGGTGLGLSICKNLVKLMGGSIGVDSDEARGATFRFQLDLKLPEGHTLANISRDQPYDSKEG</sequence>
<evidence type="ECO:0000256" key="11">
    <source>
        <dbReference type="ARBA" id="ARBA00068150"/>
    </source>
</evidence>
<protein>
    <recommendedName>
        <fullName evidence="12">Circadian input-output histidine kinase CikA</fullName>
        <ecNumber evidence="3">2.7.13.3</ecNumber>
    </recommendedName>
    <alternativeName>
        <fullName evidence="11">Sensory/regulatory protein RpfC</fullName>
    </alternativeName>
</protein>